<dbReference type="GeneID" id="10507984"/>
<dbReference type="VEuPathDB" id="AmoebaDB:DICPUDRAFT_95583"/>
<reference evidence="2" key="1">
    <citation type="journal article" date="2011" name="Genome Biol.">
        <title>Comparative genomics of the social amoebae Dictyostelium discoideum and Dictyostelium purpureum.</title>
        <authorList>
            <consortium name="US DOE Joint Genome Institute (JGI-PGF)"/>
            <person name="Sucgang R."/>
            <person name="Kuo A."/>
            <person name="Tian X."/>
            <person name="Salerno W."/>
            <person name="Parikh A."/>
            <person name="Feasley C.L."/>
            <person name="Dalin E."/>
            <person name="Tu H."/>
            <person name="Huang E."/>
            <person name="Barry K."/>
            <person name="Lindquist E."/>
            <person name="Shapiro H."/>
            <person name="Bruce D."/>
            <person name="Schmutz J."/>
            <person name="Salamov A."/>
            <person name="Fey P."/>
            <person name="Gaudet P."/>
            <person name="Anjard C."/>
            <person name="Babu M.M."/>
            <person name="Basu S."/>
            <person name="Bushmanova Y."/>
            <person name="van der Wel H."/>
            <person name="Katoh-Kurasawa M."/>
            <person name="Dinh C."/>
            <person name="Coutinho P.M."/>
            <person name="Saito T."/>
            <person name="Elias M."/>
            <person name="Schaap P."/>
            <person name="Kay R.R."/>
            <person name="Henrissat B."/>
            <person name="Eichinger L."/>
            <person name="Rivero F."/>
            <person name="Putnam N.H."/>
            <person name="West C.M."/>
            <person name="Loomis W.F."/>
            <person name="Chisholm R.L."/>
            <person name="Shaulsky G."/>
            <person name="Strassmann J.E."/>
            <person name="Queller D.C."/>
            <person name="Kuspa A."/>
            <person name="Grigoriev I.V."/>
        </authorList>
    </citation>
    <scope>NUCLEOTIDE SEQUENCE [LARGE SCALE GENOMIC DNA]</scope>
    <source>
        <strain evidence="2">QSDP1</strain>
    </source>
</reference>
<proteinExistence type="predicted"/>
<protein>
    <submittedName>
        <fullName evidence="1">Expressed protein</fullName>
    </submittedName>
</protein>
<name>F0ZY40_DICPU</name>
<dbReference type="Proteomes" id="UP000001064">
    <property type="component" value="Unassembled WGS sequence"/>
</dbReference>
<sequence>MEPIFTNLYHRVLLCNGITLEKVLEIKKEFVNYGLFVDDSKHNIHLYLSIKSKRFKKYIDKYIDKASSKIEISFKSLLLTNVSNLSKTQLKSKLLKEYYSGLSLENIIKLDFNSLFIILSNNNKISFSSNIDFLIEIQNLVLLESYLKSESSSSFNIDINKIEKKLKIFFDFNYYKNILLEINRIKK</sequence>
<dbReference type="InParanoid" id="F0ZY40"/>
<dbReference type="EMBL" id="GL871274">
    <property type="protein sequence ID" value="EGC31140.1"/>
    <property type="molecule type" value="Genomic_DNA"/>
</dbReference>
<dbReference type="KEGG" id="dpp:DICPUDRAFT_95583"/>
<dbReference type="AlphaFoldDB" id="F0ZY40"/>
<organism evidence="1 2">
    <name type="scientific">Dictyostelium purpureum</name>
    <name type="common">Slime mold</name>
    <dbReference type="NCBI Taxonomy" id="5786"/>
    <lineage>
        <taxon>Eukaryota</taxon>
        <taxon>Amoebozoa</taxon>
        <taxon>Evosea</taxon>
        <taxon>Eumycetozoa</taxon>
        <taxon>Dictyostelia</taxon>
        <taxon>Dictyosteliales</taxon>
        <taxon>Dictyosteliaceae</taxon>
        <taxon>Dictyostelium</taxon>
    </lineage>
</organism>
<accession>F0ZY40</accession>
<evidence type="ECO:0000313" key="2">
    <source>
        <dbReference type="Proteomes" id="UP000001064"/>
    </source>
</evidence>
<evidence type="ECO:0000313" key="1">
    <source>
        <dbReference type="EMBL" id="EGC31140.1"/>
    </source>
</evidence>
<gene>
    <name evidence="1" type="ORF">DICPUDRAFT_95583</name>
</gene>
<dbReference type="RefSeq" id="XP_003292328.1">
    <property type="nucleotide sequence ID" value="XM_003292280.1"/>
</dbReference>
<keyword evidence="2" id="KW-1185">Reference proteome</keyword>